<evidence type="ECO:0000313" key="4">
    <source>
        <dbReference type="Proteomes" id="UP001468798"/>
    </source>
</evidence>
<feature type="domain" description="N-acetyltransferase" evidence="2">
    <location>
        <begin position="2"/>
        <end position="147"/>
    </location>
</feature>
<dbReference type="PROSITE" id="PS51186">
    <property type="entry name" value="GNAT"/>
    <property type="match status" value="1"/>
</dbReference>
<dbReference type="SUPFAM" id="SSF55729">
    <property type="entry name" value="Acyl-CoA N-acyltransferases (Nat)"/>
    <property type="match status" value="1"/>
</dbReference>
<dbReference type="EMBL" id="JBCGDP010000001">
    <property type="protein sequence ID" value="MEM0575028.1"/>
    <property type="molecule type" value="Genomic_DNA"/>
</dbReference>
<dbReference type="CDD" id="cd04301">
    <property type="entry name" value="NAT_SF"/>
    <property type="match status" value="1"/>
</dbReference>
<dbReference type="Gene3D" id="3.40.630.30">
    <property type="match status" value="1"/>
</dbReference>
<accession>A0ABU9NK33</accession>
<evidence type="ECO:0000256" key="1">
    <source>
        <dbReference type="SAM" id="Phobius"/>
    </source>
</evidence>
<dbReference type="RefSeq" id="WP_342690184.1">
    <property type="nucleotide sequence ID" value="NZ_JBCGDP010000001.1"/>
</dbReference>
<dbReference type="InterPro" id="IPR000182">
    <property type="entry name" value="GNAT_dom"/>
</dbReference>
<keyword evidence="4" id="KW-1185">Reference proteome</keyword>
<name>A0ABU9NK33_9FLAO</name>
<keyword evidence="1" id="KW-0472">Membrane</keyword>
<evidence type="ECO:0000259" key="2">
    <source>
        <dbReference type="PROSITE" id="PS51186"/>
    </source>
</evidence>
<sequence>MIDFKPLEKNNINLISALMVDFYAIDNYPITIEKTKALLDQFIDNPALGLAWLIYTNDTVVGYLILTFVFSFEYQGKIAFLDELYIQPKAQGQGIGKSAVAFAKTQSAELGLKLLYLEVEEHNLPAQQLYLKNSFTFHPRKLMKLKL</sequence>
<keyword evidence="1" id="KW-0812">Transmembrane</keyword>
<dbReference type="Pfam" id="PF00583">
    <property type="entry name" value="Acetyltransf_1"/>
    <property type="match status" value="1"/>
</dbReference>
<dbReference type="Proteomes" id="UP001468798">
    <property type="component" value="Unassembled WGS sequence"/>
</dbReference>
<reference evidence="3 4" key="1">
    <citation type="submission" date="2024-03" db="EMBL/GenBank/DDBJ databases">
        <title>Two novel species of the genus Flavobacterium exhibiting potentially degradation of complex polysaccharides.</title>
        <authorList>
            <person name="Lian X."/>
        </authorList>
    </citation>
    <scope>NUCLEOTIDE SEQUENCE [LARGE SCALE GENOMIC DNA]</scope>
    <source>
        <strain evidence="3 4">N6</strain>
    </source>
</reference>
<protein>
    <submittedName>
        <fullName evidence="3">GNAT family N-acetyltransferase</fullName>
    </submittedName>
</protein>
<dbReference type="InterPro" id="IPR016181">
    <property type="entry name" value="Acyl_CoA_acyltransferase"/>
</dbReference>
<evidence type="ECO:0000313" key="3">
    <source>
        <dbReference type="EMBL" id="MEM0575028.1"/>
    </source>
</evidence>
<keyword evidence="1" id="KW-1133">Transmembrane helix</keyword>
<gene>
    <name evidence="3" type="ORF">WFZ86_00805</name>
</gene>
<organism evidence="3 4">
    <name type="scientific">Flavobacterium polysaccharolyticum</name>
    <dbReference type="NCBI Taxonomy" id="3133148"/>
    <lineage>
        <taxon>Bacteria</taxon>
        <taxon>Pseudomonadati</taxon>
        <taxon>Bacteroidota</taxon>
        <taxon>Flavobacteriia</taxon>
        <taxon>Flavobacteriales</taxon>
        <taxon>Flavobacteriaceae</taxon>
        <taxon>Flavobacterium</taxon>
    </lineage>
</organism>
<feature type="transmembrane region" description="Helical" evidence="1">
    <location>
        <begin position="50"/>
        <end position="72"/>
    </location>
</feature>
<proteinExistence type="predicted"/>
<comment type="caution">
    <text evidence="3">The sequence shown here is derived from an EMBL/GenBank/DDBJ whole genome shotgun (WGS) entry which is preliminary data.</text>
</comment>